<dbReference type="AlphaFoldDB" id="A0AAD7N5E4"/>
<evidence type="ECO:0000313" key="1">
    <source>
        <dbReference type="EMBL" id="KAJ7746299.1"/>
    </source>
</evidence>
<evidence type="ECO:0000313" key="2">
    <source>
        <dbReference type="Proteomes" id="UP001215598"/>
    </source>
</evidence>
<name>A0AAD7N5E4_9AGAR</name>
<dbReference type="EMBL" id="JARKIB010000080">
    <property type="protein sequence ID" value="KAJ7746299.1"/>
    <property type="molecule type" value="Genomic_DNA"/>
</dbReference>
<keyword evidence="2" id="KW-1185">Reference proteome</keyword>
<accession>A0AAD7N5E4</accession>
<gene>
    <name evidence="1" type="ORF">B0H16DRAFT_1692730</name>
</gene>
<protein>
    <submittedName>
        <fullName evidence="1">Uncharacterized protein</fullName>
    </submittedName>
</protein>
<sequence length="526" mass="59169">MSSIDPLGYCLLIQCNLKSLLLESGPMSLDRYESGRHCFNETVARHQLAVRTPTDASQPGENTPVECQWREPSLLVAAEPGTRSAITRGMKTSFLGDGVGCSGKKAPNPHPPDAVQARALEINGTYLRPSNTTQKNRDGKVGGMPFDIVQSTSAWASGNSRRHDPRNLHRRLRAPKYARYDSLRPNINKYLNGLSCRQSRIQLDEVEPFDDVAFEERIRRGPGKAWPPIKVTVKERPVQDTSLQNHKSIRIKRSRSAGAVGDWLRTWQVQAKQFLPVKKSKVDPTGRLSQIVGGNKEEDRMRGSYLQLDYWLVSKQNGALKLSEYLGKTHLKSQSENTRQDDMLGCGLSQLQWHESINCSQSVEQELILGADKSHGFTLAVVREPIQQRENQLEARRGGPPKYEIDPSYSFDAPRHRLLRPSHDFPYSPAMVKVTYTTSPRSHIDRTPPHACASTSDDGEMLDFFGSPLLAWASANMDYKRRHAEMYHMRLTVDDAVLRRANERGKKGGRKQRCCCAYPPRPTDGG</sequence>
<reference evidence="1" key="1">
    <citation type="submission" date="2023-03" db="EMBL/GenBank/DDBJ databases">
        <title>Massive genome expansion in bonnet fungi (Mycena s.s.) driven by repeated elements and novel gene families across ecological guilds.</title>
        <authorList>
            <consortium name="Lawrence Berkeley National Laboratory"/>
            <person name="Harder C.B."/>
            <person name="Miyauchi S."/>
            <person name="Viragh M."/>
            <person name="Kuo A."/>
            <person name="Thoen E."/>
            <person name="Andreopoulos B."/>
            <person name="Lu D."/>
            <person name="Skrede I."/>
            <person name="Drula E."/>
            <person name="Henrissat B."/>
            <person name="Morin E."/>
            <person name="Kohler A."/>
            <person name="Barry K."/>
            <person name="LaButti K."/>
            <person name="Morin E."/>
            <person name="Salamov A."/>
            <person name="Lipzen A."/>
            <person name="Mereny Z."/>
            <person name="Hegedus B."/>
            <person name="Baldrian P."/>
            <person name="Stursova M."/>
            <person name="Weitz H."/>
            <person name="Taylor A."/>
            <person name="Grigoriev I.V."/>
            <person name="Nagy L.G."/>
            <person name="Martin F."/>
            <person name="Kauserud H."/>
        </authorList>
    </citation>
    <scope>NUCLEOTIDE SEQUENCE</scope>
    <source>
        <strain evidence="1">CBHHK182m</strain>
    </source>
</reference>
<organism evidence="1 2">
    <name type="scientific">Mycena metata</name>
    <dbReference type="NCBI Taxonomy" id="1033252"/>
    <lineage>
        <taxon>Eukaryota</taxon>
        <taxon>Fungi</taxon>
        <taxon>Dikarya</taxon>
        <taxon>Basidiomycota</taxon>
        <taxon>Agaricomycotina</taxon>
        <taxon>Agaricomycetes</taxon>
        <taxon>Agaricomycetidae</taxon>
        <taxon>Agaricales</taxon>
        <taxon>Marasmiineae</taxon>
        <taxon>Mycenaceae</taxon>
        <taxon>Mycena</taxon>
    </lineage>
</organism>
<dbReference type="Proteomes" id="UP001215598">
    <property type="component" value="Unassembled WGS sequence"/>
</dbReference>
<comment type="caution">
    <text evidence="1">The sequence shown here is derived from an EMBL/GenBank/DDBJ whole genome shotgun (WGS) entry which is preliminary data.</text>
</comment>
<proteinExistence type="predicted"/>